<dbReference type="Gene3D" id="1.20.5.110">
    <property type="match status" value="1"/>
</dbReference>
<protein>
    <recommendedName>
        <fullName evidence="3">t-SNARE coiled-coil homology domain-containing protein</fullName>
    </recommendedName>
</protein>
<reference evidence="2" key="1">
    <citation type="submission" date="2017-09" db="EMBL/GenBank/DDBJ databases">
        <title>Depth-based differentiation of microbial function through sediment-hosted aquifers and enrichment of novel symbionts in the deep terrestrial subsurface.</title>
        <authorList>
            <person name="Probst A.J."/>
            <person name="Ladd B."/>
            <person name="Jarett J.K."/>
            <person name="Geller-Mcgrath D.E."/>
            <person name="Sieber C.M.K."/>
            <person name="Emerson J.B."/>
            <person name="Anantharaman K."/>
            <person name="Thomas B.C."/>
            <person name="Malmstrom R."/>
            <person name="Stieglmeier M."/>
            <person name="Klingl A."/>
            <person name="Woyke T."/>
            <person name="Ryan C.M."/>
            <person name="Banfield J.F."/>
        </authorList>
    </citation>
    <scope>NUCLEOTIDE SEQUENCE [LARGE SCALE GENOMIC DNA]</scope>
</reference>
<dbReference type="EMBL" id="PEZW01000009">
    <property type="protein sequence ID" value="PIS07868.1"/>
    <property type="molecule type" value="Genomic_DNA"/>
</dbReference>
<accession>A0A2H0W940</accession>
<organism evidence="1 2">
    <name type="scientific">Candidatus Berkelbacteria bacterium CG10_big_fil_rev_8_21_14_0_10_43_13</name>
    <dbReference type="NCBI Taxonomy" id="1974514"/>
    <lineage>
        <taxon>Bacteria</taxon>
        <taxon>Candidatus Berkelbacteria</taxon>
    </lineage>
</organism>
<sequence length="152" mass="17765">MRGAYNIVLCHKFRYINLMTKKEQQITLDDLAAMVANGFQKMSDQFSDRFDGVDKRLDGVDKRLDGVDKRLDGVDKRLDGVEFNMNGLRQEFNAFRSETRANFERLWNEIAKINHRLDLIEKRTDEDTGLALSEIEKLKKRILILEQKLKTA</sequence>
<dbReference type="SUPFAM" id="SSF57997">
    <property type="entry name" value="Tropomyosin"/>
    <property type="match status" value="1"/>
</dbReference>
<dbReference type="AlphaFoldDB" id="A0A2H0W940"/>
<dbReference type="Proteomes" id="UP000231382">
    <property type="component" value="Unassembled WGS sequence"/>
</dbReference>
<comment type="caution">
    <text evidence="1">The sequence shown here is derived from an EMBL/GenBank/DDBJ whole genome shotgun (WGS) entry which is preliminary data.</text>
</comment>
<evidence type="ECO:0000313" key="1">
    <source>
        <dbReference type="EMBL" id="PIS07868.1"/>
    </source>
</evidence>
<evidence type="ECO:0000313" key="2">
    <source>
        <dbReference type="Proteomes" id="UP000231382"/>
    </source>
</evidence>
<name>A0A2H0W940_9BACT</name>
<gene>
    <name evidence="1" type="ORF">COT78_01390</name>
</gene>
<proteinExistence type="predicted"/>
<evidence type="ECO:0008006" key="3">
    <source>
        <dbReference type="Google" id="ProtNLM"/>
    </source>
</evidence>